<organism evidence="6 7">
    <name type="scientific">Streptomyces hazeniae</name>
    <dbReference type="NCBI Taxonomy" id="3075538"/>
    <lineage>
        <taxon>Bacteria</taxon>
        <taxon>Bacillati</taxon>
        <taxon>Actinomycetota</taxon>
        <taxon>Actinomycetes</taxon>
        <taxon>Kitasatosporales</taxon>
        <taxon>Streptomycetaceae</taxon>
        <taxon>Streptomyces</taxon>
    </lineage>
</organism>
<dbReference type="InterPro" id="IPR036271">
    <property type="entry name" value="Tet_transcr_reg_TetR-rel_C_sf"/>
</dbReference>
<dbReference type="InterPro" id="IPR011075">
    <property type="entry name" value="TetR_C"/>
</dbReference>
<dbReference type="Proteomes" id="UP001183414">
    <property type="component" value="Unassembled WGS sequence"/>
</dbReference>
<dbReference type="PANTHER" id="PTHR30055">
    <property type="entry name" value="HTH-TYPE TRANSCRIPTIONAL REGULATOR RUTR"/>
    <property type="match status" value="1"/>
</dbReference>
<evidence type="ECO:0000256" key="3">
    <source>
        <dbReference type="ARBA" id="ARBA00023163"/>
    </source>
</evidence>
<dbReference type="InterPro" id="IPR009057">
    <property type="entry name" value="Homeodomain-like_sf"/>
</dbReference>
<dbReference type="RefSeq" id="WP_311673634.1">
    <property type="nucleotide sequence ID" value="NZ_JAVREQ010000011.1"/>
</dbReference>
<protein>
    <submittedName>
        <fullName evidence="6">TetR/AcrR family transcriptional regulator</fullName>
    </submittedName>
</protein>
<evidence type="ECO:0000256" key="4">
    <source>
        <dbReference type="PROSITE-ProRule" id="PRU00335"/>
    </source>
</evidence>
<evidence type="ECO:0000313" key="6">
    <source>
        <dbReference type="EMBL" id="MDT0379843.1"/>
    </source>
</evidence>
<reference evidence="7" key="1">
    <citation type="submission" date="2023-07" db="EMBL/GenBank/DDBJ databases">
        <title>30 novel species of actinomycetes from the DSMZ collection.</title>
        <authorList>
            <person name="Nouioui I."/>
        </authorList>
    </citation>
    <scope>NUCLEOTIDE SEQUENCE [LARGE SCALE GENOMIC DNA]</scope>
    <source>
        <strain evidence="7">DSM 42041</strain>
    </source>
</reference>
<gene>
    <name evidence="6" type="ORF">RM572_13845</name>
</gene>
<evidence type="ECO:0000256" key="2">
    <source>
        <dbReference type="ARBA" id="ARBA00023125"/>
    </source>
</evidence>
<dbReference type="EMBL" id="JAVREQ010000011">
    <property type="protein sequence ID" value="MDT0379843.1"/>
    <property type="molecule type" value="Genomic_DNA"/>
</dbReference>
<dbReference type="InterPro" id="IPR001647">
    <property type="entry name" value="HTH_TetR"/>
</dbReference>
<dbReference type="PRINTS" id="PR00455">
    <property type="entry name" value="HTHTETR"/>
</dbReference>
<evidence type="ECO:0000259" key="5">
    <source>
        <dbReference type="PROSITE" id="PS50977"/>
    </source>
</evidence>
<feature type="DNA-binding region" description="H-T-H motif" evidence="4">
    <location>
        <begin position="29"/>
        <end position="48"/>
    </location>
</feature>
<dbReference type="Gene3D" id="1.10.357.10">
    <property type="entry name" value="Tetracycline Repressor, domain 2"/>
    <property type="match status" value="1"/>
</dbReference>
<evidence type="ECO:0000256" key="1">
    <source>
        <dbReference type="ARBA" id="ARBA00023015"/>
    </source>
</evidence>
<feature type="domain" description="HTH tetR-type" evidence="5">
    <location>
        <begin position="6"/>
        <end position="66"/>
    </location>
</feature>
<accession>A0ABU2NS84</accession>
<dbReference type="SUPFAM" id="SSF48498">
    <property type="entry name" value="Tetracyclin repressor-like, C-terminal domain"/>
    <property type="match status" value="1"/>
</dbReference>
<dbReference type="Pfam" id="PF00440">
    <property type="entry name" value="TetR_N"/>
    <property type="match status" value="1"/>
</dbReference>
<dbReference type="PROSITE" id="PS50977">
    <property type="entry name" value="HTH_TETR_2"/>
    <property type="match status" value="1"/>
</dbReference>
<keyword evidence="1" id="KW-0805">Transcription regulation</keyword>
<evidence type="ECO:0000313" key="7">
    <source>
        <dbReference type="Proteomes" id="UP001183414"/>
    </source>
</evidence>
<dbReference type="PANTHER" id="PTHR30055:SF200">
    <property type="entry name" value="HTH-TYPE TRANSCRIPTIONAL REPRESSOR BDCR"/>
    <property type="match status" value="1"/>
</dbReference>
<dbReference type="Pfam" id="PF16925">
    <property type="entry name" value="TetR_C_13"/>
    <property type="match status" value="1"/>
</dbReference>
<sequence>MTSTVTPGARKILDAAARLFYDRGLTAVGVDLVAREAGVTKKTLYDRFGSKDALVTAYLRERDERWRAWLTAEVERRAETPYGRLIATFDALGEWMRRQNPRGCGFVNAAAELPDPDHPARAVITGQKRWLRGRLRELAVAAGADDPDRLADELALLHEGATVLGGLSVAGQGGGGDNGAGQGRADPVVTARALAARALGEAGCRPE</sequence>
<dbReference type="InterPro" id="IPR050109">
    <property type="entry name" value="HTH-type_TetR-like_transc_reg"/>
</dbReference>
<keyword evidence="3" id="KW-0804">Transcription</keyword>
<dbReference type="SUPFAM" id="SSF46689">
    <property type="entry name" value="Homeodomain-like"/>
    <property type="match status" value="1"/>
</dbReference>
<proteinExistence type="predicted"/>
<comment type="caution">
    <text evidence="6">The sequence shown here is derived from an EMBL/GenBank/DDBJ whole genome shotgun (WGS) entry which is preliminary data.</text>
</comment>
<keyword evidence="7" id="KW-1185">Reference proteome</keyword>
<keyword evidence="2 4" id="KW-0238">DNA-binding</keyword>
<name>A0ABU2NS84_9ACTN</name>